<name>A0ABR1U2L7_9PEZI</name>
<dbReference type="PANTHER" id="PTHR24198:SF165">
    <property type="entry name" value="ANKYRIN REPEAT-CONTAINING PROTEIN-RELATED"/>
    <property type="match status" value="1"/>
</dbReference>
<dbReference type="SUPFAM" id="SSF48403">
    <property type="entry name" value="Ankyrin repeat"/>
    <property type="match status" value="2"/>
</dbReference>
<keyword evidence="5" id="KW-1185">Reference proteome</keyword>
<proteinExistence type="predicted"/>
<dbReference type="Pfam" id="PF00023">
    <property type="entry name" value="Ank"/>
    <property type="match status" value="1"/>
</dbReference>
<dbReference type="Gene3D" id="1.25.40.20">
    <property type="entry name" value="Ankyrin repeat-containing domain"/>
    <property type="match status" value="3"/>
</dbReference>
<accession>A0ABR1U2L7</accession>
<dbReference type="SMART" id="SM00248">
    <property type="entry name" value="ANK"/>
    <property type="match status" value="8"/>
</dbReference>
<protein>
    <recommendedName>
        <fullName evidence="6">F-box domain-containing protein</fullName>
    </recommendedName>
</protein>
<evidence type="ECO:0000256" key="3">
    <source>
        <dbReference type="PROSITE-ProRule" id="PRU00023"/>
    </source>
</evidence>
<comment type="caution">
    <text evidence="4">The sequence shown here is derived from an EMBL/GenBank/DDBJ whole genome shotgun (WGS) entry which is preliminary data.</text>
</comment>
<reference evidence="4 5" key="1">
    <citation type="submission" date="2023-01" db="EMBL/GenBank/DDBJ databases">
        <title>Analysis of 21 Apiospora genomes using comparative genomics revels a genus with tremendous synthesis potential of carbohydrate active enzymes and secondary metabolites.</title>
        <authorList>
            <person name="Sorensen T."/>
        </authorList>
    </citation>
    <scope>NUCLEOTIDE SEQUENCE [LARGE SCALE GENOMIC DNA]</scope>
    <source>
        <strain evidence="4 5">CBS 83171</strain>
    </source>
</reference>
<dbReference type="PROSITE" id="PS50088">
    <property type="entry name" value="ANK_REPEAT"/>
    <property type="match status" value="2"/>
</dbReference>
<keyword evidence="2 3" id="KW-0040">ANK repeat</keyword>
<evidence type="ECO:0000313" key="4">
    <source>
        <dbReference type="EMBL" id="KAK8053147.1"/>
    </source>
</evidence>
<feature type="repeat" description="ANK" evidence="3">
    <location>
        <begin position="139"/>
        <end position="167"/>
    </location>
</feature>
<gene>
    <name evidence="4" type="ORF">PG996_012448</name>
</gene>
<organism evidence="4 5">
    <name type="scientific">Apiospora saccharicola</name>
    <dbReference type="NCBI Taxonomy" id="335842"/>
    <lineage>
        <taxon>Eukaryota</taxon>
        <taxon>Fungi</taxon>
        <taxon>Dikarya</taxon>
        <taxon>Ascomycota</taxon>
        <taxon>Pezizomycotina</taxon>
        <taxon>Sordariomycetes</taxon>
        <taxon>Xylariomycetidae</taxon>
        <taxon>Amphisphaeriales</taxon>
        <taxon>Apiosporaceae</taxon>
        <taxon>Apiospora</taxon>
    </lineage>
</organism>
<dbReference type="EMBL" id="JAQQWM010000008">
    <property type="protein sequence ID" value="KAK8053147.1"/>
    <property type="molecule type" value="Genomic_DNA"/>
</dbReference>
<evidence type="ECO:0000256" key="2">
    <source>
        <dbReference type="ARBA" id="ARBA00023043"/>
    </source>
</evidence>
<evidence type="ECO:0000313" key="5">
    <source>
        <dbReference type="Proteomes" id="UP001446871"/>
    </source>
</evidence>
<dbReference type="PROSITE" id="PS50297">
    <property type="entry name" value="ANK_REP_REGION"/>
    <property type="match status" value="2"/>
</dbReference>
<evidence type="ECO:0008006" key="6">
    <source>
        <dbReference type="Google" id="ProtNLM"/>
    </source>
</evidence>
<dbReference type="InterPro" id="IPR002110">
    <property type="entry name" value="Ankyrin_rpt"/>
</dbReference>
<dbReference type="PANTHER" id="PTHR24198">
    <property type="entry name" value="ANKYRIN REPEAT AND PROTEIN KINASE DOMAIN-CONTAINING PROTEIN"/>
    <property type="match status" value="1"/>
</dbReference>
<keyword evidence="1" id="KW-0677">Repeat</keyword>
<dbReference type="Pfam" id="PF12796">
    <property type="entry name" value="Ank_2"/>
    <property type="match status" value="1"/>
</dbReference>
<evidence type="ECO:0000256" key="1">
    <source>
        <dbReference type="ARBA" id="ARBA00022737"/>
    </source>
</evidence>
<dbReference type="InterPro" id="IPR036770">
    <property type="entry name" value="Ankyrin_rpt-contain_sf"/>
</dbReference>
<feature type="repeat" description="ANK" evidence="3">
    <location>
        <begin position="184"/>
        <end position="216"/>
    </location>
</feature>
<sequence length="964" mass="110192">MVGLLELPLELFYEITGYIDSGQDWKSLAAVDRCFNFLAIKRFWAELDRDKRYRILMWACASGSERALCRVLESGLTTNVNLQVLGEHELQDQTPEFYLGQLSQENLGPADRHHDFLPYMDDIHQFITGLYCWRSCWKPIHVAVRHGQKHMVEILLHYGAWIDEPSQNYCLCSRPSMGVAHYIPKYTALHLALCTGQEEIAQLLLSNGASLYVDQNVRRDENSYSPYRGRITALHFCAIHGSLSTAKTILQEEEHETVIDERDEFGWSAILYAYRHFKNDVFDYLLAKGAGTQVSKMEYHWNSDSFDPTASELLHQACLEGRWEIVAKLVQHGSGPSKPDNEGRPPIILCLESFYYPRQYRRELDKAAVSKMVEAIKICGMHYNSQRETLLDAMKIALRWQIPGLVYLLLDAGMDISTMIEREEVGWEPRPAFPMARLGEPGFDEECYLDTGQYAHQQNLLDFACYRSGPSPELQELITLLFTRGCMNSEETGSYITTLKNLCCGAGYANYDDPKMQEHARSEERKCAQLICARFVITLRSRPAALRLPLHLLYMCFERGQYGILAELAKVFNFSDTECNEQELRYFFDMLTSTWWWELDGPLISSRLRCVEFLFQLGGSEAILHSTTTFKTLCFHTLSFDGGEEAVMAYLDCGGWYHFNPVASTPLFHAIHNGRPQFAKRLLDLGANPNKLLPFDPSIPHSSPNEVWHHNSGDDVGVLRVLLERGGNPFQDEHHGIGFPFGEPLEKGHKLEFFRELCRLTINYDTDDADLFEILDLACEYGRYDHIQAMRAFARPRVDAVICEKAALFLQKLLIHLTPIGDFCRYEYPQHVDQAIDTMRLILQLGGSNILTSSWRLKEGKQDFTALKVIKKLLTFPETDLSGTLGWGNAIQLFCISFCLEQRIKIDSESSPRSVTILGGKIDWTSKMRGSYGPPRNGEEEEKGGFMIAYDLGLEYLRDRRTNG</sequence>
<dbReference type="Proteomes" id="UP001446871">
    <property type="component" value="Unassembled WGS sequence"/>
</dbReference>